<dbReference type="AlphaFoldDB" id="A0A231HCB0"/>
<dbReference type="SUPFAM" id="SSF50475">
    <property type="entry name" value="FMN-binding split barrel"/>
    <property type="match status" value="1"/>
</dbReference>
<protein>
    <recommendedName>
        <fullName evidence="1">DUF2470 domain-containing protein</fullName>
    </recommendedName>
</protein>
<dbReference type="InterPro" id="IPR037119">
    <property type="entry name" value="Haem_oxidase_HugZ-like_sf"/>
</dbReference>
<sequence>MRRTITSAAPSAAERIRSACAHAESAVLALPGTDPIPTTVHHLRACGDVVVAVARNSAAVAAAAAEVGSPGVLELTDHAPLALREPVRALVWLRGRVRAVPGHAQRALASQVAGEYPHPGLLDVGHTSTLLRVVLESAVVADSAGAESVCPHDLRSADADPFWELEAAWLQHMDSDHADVIARLARHLPVRLRGGSVRPLAIDRYGVTLRVEGPDTDHDVRLPFHAPVDDVQQLSRAVRILAGCPFFDRMHGSDRSA</sequence>
<dbReference type="RefSeq" id="WP_039775131.1">
    <property type="nucleotide sequence ID" value="NZ_JAAXOR010000005.1"/>
</dbReference>
<keyword evidence="3" id="KW-1185">Reference proteome</keyword>
<accession>A0A231HCB0</accession>
<evidence type="ECO:0000313" key="3">
    <source>
        <dbReference type="Proteomes" id="UP000215506"/>
    </source>
</evidence>
<dbReference type="InterPro" id="IPR019595">
    <property type="entry name" value="DUF2470"/>
</dbReference>
<organism evidence="2 3">
    <name type="scientific">Nocardia cerradoensis</name>
    <dbReference type="NCBI Taxonomy" id="85688"/>
    <lineage>
        <taxon>Bacteria</taxon>
        <taxon>Bacillati</taxon>
        <taxon>Actinomycetota</taxon>
        <taxon>Actinomycetes</taxon>
        <taxon>Mycobacteriales</taxon>
        <taxon>Nocardiaceae</taxon>
        <taxon>Nocardia</taxon>
    </lineage>
</organism>
<dbReference type="Proteomes" id="UP000215506">
    <property type="component" value="Unassembled WGS sequence"/>
</dbReference>
<feature type="domain" description="DUF2470" evidence="1">
    <location>
        <begin position="167"/>
        <end position="237"/>
    </location>
</feature>
<gene>
    <name evidence="2" type="ORF">B7C42_01501</name>
</gene>
<dbReference type="Pfam" id="PF10615">
    <property type="entry name" value="DUF2470"/>
    <property type="match status" value="1"/>
</dbReference>
<reference evidence="2 3" key="1">
    <citation type="submission" date="2017-07" db="EMBL/GenBank/DDBJ databases">
        <title>First draft Genome Sequence of Nocardia cerradoensis isolated from human infection.</title>
        <authorList>
            <person name="Carrasco G."/>
        </authorList>
    </citation>
    <scope>NUCLEOTIDE SEQUENCE [LARGE SCALE GENOMIC DNA]</scope>
    <source>
        <strain evidence="2 3">CNM20130759</strain>
    </source>
</reference>
<name>A0A231HCB0_9NOCA</name>
<evidence type="ECO:0000259" key="1">
    <source>
        <dbReference type="Pfam" id="PF10615"/>
    </source>
</evidence>
<dbReference type="EMBL" id="NGAF01000002">
    <property type="protein sequence ID" value="OXR46531.1"/>
    <property type="molecule type" value="Genomic_DNA"/>
</dbReference>
<evidence type="ECO:0000313" key="2">
    <source>
        <dbReference type="EMBL" id="OXR46531.1"/>
    </source>
</evidence>
<comment type="caution">
    <text evidence="2">The sequence shown here is derived from an EMBL/GenBank/DDBJ whole genome shotgun (WGS) entry which is preliminary data.</text>
</comment>
<proteinExistence type="predicted"/>
<dbReference type="Gene3D" id="3.20.180.10">
    <property type="entry name" value="PNP-oxidase-like"/>
    <property type="match status" value="1"/>
</dbReference>